<keyword evidence="7 13" id="KW-0067">ATP-binding</keyword>
<dbReference type="PROSITE" id="PS00154">
    <property type="entry name" value="ATPASE_E1_E2"/>
    <property type="match status" value="1"/>
</dbReference>
<feature type="transmembrane region" description="Helical" evidence="13">
    <location>
        <begin position="1202"/>
        <end position="1220"/>
    </location>
</feature>
<evidence type="ECO:0000256" key="1">
    <source>
        <dbReference type="ARBA" id="ARBA00004141"/>
    </source>
</evidence>
<evidence type="ECO:0000256" key="6">
    <source>
        <dbReference type="ARBA" id="ARBA00022741"/>
    </source>
</evidence>
<evidence type="ECO:0000259" key="15">
    <source>
        <dbReference type="Pfam" id="PF00122"/>
    </source>
</evidence>
<dbReference type="InterPro" id="IPR023299">
    <property type="entry name" value="ATPase_P-typ_cyto_dom_N"/>
</dbReference>
<dbReference type="InterPro" id="IPR036412">
    <property type="entry name" value="HAD-like_sf"/>
</dbReference>
<feature type="region of interest" description="Disordered" evidence="14">
    <location>
        <begin position="695"/>
        <end position="722"/>
    </location>
</feature>
<dbReference type="SUPFAM" id="SSF56784">
    <property type="entry name" value="HAD-like"/>
    <property type="match status" value="1"/>
</dbReference>
<dbReference type="GO" id="GO:0015662">
    <property type="term" value="F:P-type ion transporter activity"/>
    <property type="evidence" value="ECO:0007669"/>
    <property type="project" value="InterPro"/>
</dbReference>
<feature type="transmembrane region" description="Helical" evidence="13">
    <location>
        <begin position="1085"/>
        <end position="1104"/>
    </location>
</feature>
<keyword evidence="4 13" id="KW-0812">Transmembrane</keyword>
<feature type="transmembrane region" description="Helical" evidence="13">
    <location>
        <begin position="1061"/>
        <end position="1079"/>
    </location>
</feature>
<evidence type="ECO:0000256" key="4">
    <source>
        <dbReference type="ARBA" id="ARBA00022692"/>
    </source>
</evidence>
<feature type="domain" description="P-type ATPase A" evidence="15">
    <location>
        <begin position="375"/>
        <end position="502"/>
    </location>
</feature>
<feature type="compositionally biased region" description="Acidic residues" evidence="14">
    <location>
        <begin position="38"/>
        <end position="49"/>
    </location>
</feature>
<feature type="domain" description="P5B-type ATPase N-terminal" evidence="17">
    <location>
        <begin position="137"/>
        <end position="256"/>
    </location>
</feature>
<sequence>MAQEEMYAGPMSESVPVSTSLFSHRRPRADSSTSFAYYDEDEEGDFERDGVEEAIVDEEDWLERGELEVDDIFEDGFDLPGDESEDVVGRRRLSDSSRRSRTSVEVPLLKRHRSEGSAASVHHPDGRHSQKMYILAEDLTIVIAGFRTTVSGLMLYVCICMLTGGIGYLVLRWFPKWYVRVVAKSTSLRSCDWVVIENQWNEMMVKEVDVGEFGRSMSAVFGHGEKSKLSGFSDFDDPIMDELRILDYRYIRFCYHPLRDRFVQGNTWKDPSWTRVENVKDGLDVDDYEHREQVFGPNMIDIEQKTTLQLLVEEVFHPFYVFQVASLVLWSLDSYYYYAACIFIISVISITTTLIETKSTIKRLKEISRFSCDIRVLRGGFWRYIDSGELVPGDIYEVTDPYLHQFPCDSLLLSGDCIVNESMLTGESVPVSKTPANDESLELLNPSASSMHPEVAKHMLFSGTSLVRARRPEEDKSDEGAAVALVVRTGFNTTKGALVRSMLFPKPSGFKFYRDSFRYIAFMAFIASIGFVASFINFIRLGLEWHLIIVRALDLITIVVPPALPATLTIGTNFALQRLKSKSIFCISPQRVNVGGKLDIMCFDKTGTLTEDGLDVLGVRVVSRPANRFTGLLSHAMSLLPGGQYERDPTIDYLANKAILHTMATCHSLRDIDGELVGDPLDLKMFQFTGWQFEEGSGRPAGEEEDEESTLSPSIARPPPGMELDIDEAQSRRPIELGVLKVFEFVSNLRRASVVVRKLGEGSGDVFVKGAPEAMKGICKPDSFPSDYDELLAYYTHRGFRVIACATKHIFRLNWLKLQKMTREEAESSLEFVGFIIFENKLKERSTEIIEELNDANIRTVMCTGDNILTAISVARECSMIDKTGHCFAPHFIEGDARTPLAQLVWQSVDNSAYKLDENTLKPLPPPADHDSSLPYDLSNLHNYSIACTGEVFRWVIDYASPRLLNQLLRHGQVFARMSPDEKCELVETLQKIDYTTGFCGDGANDCGALKAADVGVSLSEAEASVAAPFTSRIFDISCVPCIIREGRAALVTSFSCFKYMSLYSAIQFTSVSFLYASASNLGDFQYLYIDLLLILPIAIFMGWTGPAKNLSAKRPIARLVSPKVLVPLLGHITICATTQAVGYILVKHQKWYIPPVPSKGESNILNSENTTLFLLSCYQYILFAAVLSVGKPFRESPAANLPFVVSLLTAFAVTTYLLFDPAPWLIRLMDLTYLGVGFRGVVLALGVLAALTGKIGERWVFHRIAKGVARGRVWWKGGKRRKVYKTL</sequence>
<feature type="transmembrane region" description="Helical" evidence="13">
    <location>
        <begin position="1125"/>
        <end position="1147"/>
    </location>
</feature>
<evidence type="ECO:0000259" key="16">
    <source>
        <dbReference type="Pfam" id="PF00690"/>
    </source>
</evidence>
<dbReference type="PROSITE" id="PS01229">
    <property type="entry name" value="COF_2"/>
    <property type="match status" value="1"/>
</dbReference>
<dbReference type="SFLD" id="SFLDS00003">
    <property type="entry name" value="Haloacid_Dehalogenase"/>
    <property type="match status" value="1"/>
</dbReference>
<feature type="transmembrane region" description="Helical" evidence="13">
    <location>
        <begin position="519"/>
        <end position="543"/>
    </location>
</feature>
<protein>
    <recommendedName>
        <fullName evidence="13">Cation-transporting ATPase</fullName>
        <ecNumber evidence="13">7.2.2.-</ecNumber>
    </recommendedName>
</protein>
<dbReference type="InterPro" id="IPR023298">
    <property type="entry name" value="ATPase_P-typ_TM_dom_sf"/>
</dbReference>
<evidence type="ECO:0000256" key="8">
    <source>
        <dbReference type="ARBA" id="ARBA00022842"/>
    </source>
</evidence>
<dbReference type="FunFam" id="3.40.1110.10:FF:000057">
    <property type="entry name" value="Cation-transporting ATPase"/>
    <property type="match status" value="1"/>
</dbReference>
<dbReference type="FunFam" id="2.70.150.10:FF:000119">
    <property type="entry name" value="Cation-transporting ATPase"/>
    <property type="match status" value="1"/>
</dbReference>
<feature type="compositionally biased region" description="Basic and acidic residues" evidence="14">
    <location>
        <begin position="87"/>
        <end position="98"/>
    </location>
</feature>
<dbReference type="InterPro" id="IPR018303">
    <property type="entry name" value="ATPase_P-typ_P_site"/>
</dbReference>
<feature type="transmembrane region" description="Helical" evidence="13">
    <location>
        <begin position="335"/>
        <end position="355"/>
    </location>
</feature>
<dbReference type="NCBIfam" id="TIGR01657">
    <property type="entry name" value="P-ATPase-V"/>
    <property type="match status" value="1"/>
</dbReference>
<keyword evidence="10 13" id="KW-1133">Transmembrane helix</keyword>
<dbReference type="InterPro" id="IPR004014">
    <property type="entry name" value="ATPase_P-typ_cation-transptr_N"/>
</dbReference>
<dbReference type="GO" id="GO:0019829">
    <property type="term" value="F:ATPase-coupled monoatomic cation transmembrane transporter activity"/>
    <property type="evidence" value="ECO:0007669"/>
    <property type="project" value="UniProtKB-UniRule"/>
</dbReference>
<gene>
    <name evidence="18" type="ORF">K470DRAFT_255774</name>
</gene>
<comment type="similarity">
    <text evidence="2 13">Belongs to the cation transport ATPase (P-type) (TC 3.A.3) family. Type V subfamily.</text>
</comment>
<keyword evidence="8 13" id="KW-0460">Magnesium</keyword>
<keyword evidence="3" id="KW-0597">Phosphoprotein</keyword>
<dbReference type="PRINTS" id="PR00119">
    <property type="entry name" value="CATATPASE"/>
</dbReference>
<dbReference type="GO" id="GO:0006874">
    <property type="term" value="P:intracellular calcium ion homeostasis"/>
    <property type="evidence" value="ECO:0007669"/>
    <property type="project" value="TreeGrafter"/>
</dbReference>
<keyword evidence="9 13" id="KW-1278">Translocase</keyword>
<feature type="compositionally biased region" description="Acidic residues" evidence="14">
    <location>
        <begin position="77"/>
        <end position="86"/>
    </location>
</feature>
<dbReference type="FunFam" id="1.20.1110.10:FF:000032">
    <property type="entry name" value="Cation-transporting ATPase"/>
    <property type="match status" value="1"/>
</dbReference>
<dbReference type="InterPro" id="IPR023214">
    <property type="entry name" value="HAD_sf"/>
</dbReference>
<dbReference type="SUPFAM" id="SSF81653">
    <property type="entry name" value="Calcium ATPase, transduction domain A"/>
    <property type="match status" value="1"/>
</dbReference>
<dbReference type="EMBL" id="MU005965">
    <property type="protein sequence ID" value="KAF2862483.1"/>
    <property type="molecule type" value="Genomic_DNA"/>
</dbReference>
<evidence type="ECO:0000256" key="12">
    <source>
        <dbReference type="ARBA" id="ARBA00049360"/>
    </source>
</evidence>
<evidence type="ECO:0000256" key="10">
    <source>
        <dbReference type="ARBA" id="ARBA00022989"/>
    </source>
</evidence>
<dbReference type="Gene3D" id="2.70.150.10">
    <property type="entry name" value="Calcium-transporting ATPase, cytoplasmic transduction domain A"/>
    <property type="match status" value="1"/>
</dbReference>
<name>A0A6A7C526_9PEZI</name>
<evidence type="ECO:0000256" key="11">
    <source>
        <dbReference type="ARBA" id="ARBA00023136"/>
    </source>
</evidence>
<dbReference type="CDD" id="cd07542">
    <property type="entry name" value="P-type_ATPase_cation"/>
    <property type="match status" value="1"/>
</dbReference>
<dbReference type="Pfam" id="PF00690">
    <property type="entry name" value="Cation_ATPase_N"/>
    <property type="match status" value="1"/>
</dbReference>
<feature type="transmembrane region" description="Helical" evidence="13">
    <location>
        <begin position="310"/>
        <end position="329"/>
    </location>
</feature>
<feature type="region of interest" description="Disordered" evidence="14">
    <location>
        <begin position="1"/>
        <end position="49"/>
    </location>
</feature>
<dbReference type="SUPFAM" id="SSF81665">
    <property type="entry name" value="Calcium ATPase, transmembrane domain M"/>
    <property type="match status" value="1"/>
</dbReference>
<feature type="transmembrane region" description="Helical" evidence="13">
    <location>
        <begin position="1172"/>
        <end position="1190"/>
    </location>
</feature>
<dbReference type="Gene3D" id="3.40.1110.10">
    <property type="entry name" value="Calcium-transporting ATPase, cytoplasmic domain N"/>
    <property type="match status" value="1"/>
</dbReference>
<dbReference type="SFLD" id="SFLDF00027">
    <property type="entry name" value="p-type_atpase"/>
    <property type="match status" value="1"/>
</dbReference>
<dbReference type="Pfam" id="PF12409">
    <property type="entry name" value="P5-ATPase"/>
    <property type="match status" value="1"/>
</dbReference>
<dbReference type="InterPro" id="IPR006544">
    <property type="entry name" value="P-type_TPase_V"/>
</dbReference>
<evidence type="ECO:0000256" key="7">
    <source>
        <dbReference type="ARBA" id="ARBA00022840"/>
    </source>
</evidence>
<feature type="domain" description="Cation-transporting P-type ATPase N-terminal" evidence="16">
    <location>
        <begin position="277"/>
        <end position="329"/>
    </location>
</feature>
<dbReference type="Gene3D" id="3.40.50.1000">
    <property type="entry name" value="HAD superfamily/HAD-like"/>
    <property type="match status" value="1"/>
</dbReference>
<keyword evidence="6 13" id="KW-0547">Nucleotide-binding</keyword>
<dbReference type="GO" id="GO:0016020">
    <property type="term" value="C:membrane"/>
    <property type="evidence" value="ECO:0007669"/>
    <property type="project" value="UniProtKB-SubCell"/>
</dbReference>
<keyword evidence="19" id="KW-1185">Reference proteome</keyword>
<feature type="region of interest" description="Disordered" evidence="14">
    <location>
        <begin position="77"/>
        <end position="103"/>
    </location>
</feature>
<reference evidence="18" key="1">
    <citation type="journal article" date="2020" name="Stud. Mycol.">
        <title>101 Dothideomycetes genomes: a test case for predicting lifestyles and emergence of pathogens.</title>
        <authorList>
            <person name="Haridas S."/>
            <person name="Albert R."/>
            <person name="Binder M."/>
            <person name="Bloem J."/>
            <person name="Labutti K."/>
            <person name="Salamov A."/>
            <person name="Andreopoulos B."/>
            <person name="Baker S."/>
            <person name="Barry K."/>
            <person name="Bills G."/>
            <person name="Bluhm B."/>
            <person name="Cannon C."/>
            <person name="Castanera R."/>
            <person name="Culley D."/>
            <person name="Daum C."/>
            <person name="Ezra D."/>
            <person name="Gonzalez J."/>
            <person name="Henrissat B."/>
            <person name="Kuo A."/>
            <person name="Liang C."/>
            <person name="Lipzen A."/>
            <person name="Lutzoni F."/>
            <person name="Magnuson J."/>
            <person name="Mondo S."/>
            <person name="Nolan M."/>
            <person name="Ohm R."/>
            <person name="Pangilinan J."/>
            <person name="Park H.-J."/>
            <person name="Ramirez L."/>
            <person name="Alfaro M."/>
            <person name="Sun H."/>
            <person name="Tritt A."/>
            <person name="Yoshinaga Y."/>
            <person name="Zwiers L.-H."/>
            <person name="Turgeon B."/>
            <person name="Goodwin S."/>
            <person name="Spatafora J."/>
            <person name="Crous P."/>
            <person name="Grigoriev I."/>
        </authorList>
    </citation>
    <scope>NUCLEOTIDE SEQUENCE</scope>
    <source>
        <strain evidence="18">CBS 480.64</strain>
    </source>
</reference>
<comment type="catalytic activity">
    <reaction evidence="12 13">
        <text>ATP + H2O = ADP + phosphate + H(+)</text>
        <dbReference type="Rhea" id="RHEA:13065"/>
        <dbReference type="ChEBI" id="CHEBI:15377"/>
        <dbReference type="ChEBI" id="CHEBI:15378"/>
        <dbReference type="ChEBI" id="CHEBI:30616"/>
        <dbReference type="ChEBI" id="CHEBI:43474"/>
        <dbReference type="ChEBI" id="CHEBI:456216"/>
    </reaction>
</comment>
<dbReference type="InterPro" id="IPR001757">
    <property type="entry name" value="P_typ_ATPase"/>
</dbReference>
<dbReference type="PANTHER" id="PTHR45630:SF8">
    <property type="entry name" value="CATION-TRANSPORTING ATPASE"/>
    <property type="match status" value="1"/>
</dbReference>
<dbReference type="SFLD" id="SFLDG00002">
    <property type="entry name" value="C1.7:_P-type_atpase_like"/>
    <property type="match status" value="1"/>
</dbReference>
<feature type="transmembrane region" description="Helical" evidence="13">
    <location>
        <begin position="555"/>
        <end position="576"/>
    </location>
</feature>
<evidence type="ECO:0000313" key="18">
    <source>
        <dbReference type="EMBL" id="KAF2862483.1"/>
    </source>
</evidence>
<dbReference type="Pfam" id="PF00122">
    <property type="entry name" value="E1-E2_ATPase"/>
    <property type="match status" value="1"/>
</dbReference>
<feature type="transmembrane region" description="Helical" evidence="13">
    <location>
        <begin position="153"/>
        <end position="171"/>
    </location>
</feature>
<dbReference type="GO" id="GO:0016887">
    <property type="term" value="F:ATP hydrolysis activity"/>
    <property type="evidence" value="ECO:0007669"/>
    <property type="project" value="InterPro"/>
</dbReference>
<dbReference type="InterPro" id="IPR008250">
    <property type="entry name" value="ATPase_P-typ_transduc_dom_A_sf"/>
</dbReference>
<evidence type="ECO:0000256" key="13">
    <source>
        <dbReference type="RuleBase" id="RU362082"/>
    </source>
</evidence>
<dbReference type="NCBIfam" id="TIGR01494">
    <property type="entry name" value="ATPase_P-type"/>
    <property type="match status" value="1"/>
</dbReference>
<comment type="subcellular location">
    <subcellularLocation>
        <location evidence="1 13">Membrane</location>
        <topology evidence="1 13">Multi-pass membrane protein</topology>
    </subcellularLocation>
</comment>
<evidence type="ECO:0000256" key="5">
    <source>
        <dbReference type="ARBA" id="ARBA00022723"/>
    </source>
</evidence>
<dbReference type="InterPro" id="IPR047821">
    <property type="entry name" value="P5B-type_ATPase"/>
</dbReference>
<evidence type="ECO:0000259" key="17">
    <source>
        <dbReference type="Pfam" id="PF12409"/>
    </source>
</evidence>
<dbReference type="GO" id="GO:0046872">
    <property type="term" value="F:metal ion binding"/>
    <property type="evidence" value="ECO:0007669"/>
    <property type="project" value="UniProtKB-UniRule"/>
</dbReference>
<accession>A0A6A7C526</accession>
<evidence type="ECO:0000256" key="9">
    <source>
        <dbReference type="ARBA" id="ARBA00022967"/>
    </source>
</evidence>
<dbReference type="InterPro" id="IPR044492">
    <property type="entry name" value="P_typ_ATPase_HD_dom"/>
</dbReference>
<dbReference type="InterPro" id="IPR047819">
    <property type="entry name" value="P5A-ATPase_N"/>
</dbReference>
<organism evidence="18 19">
    <name type="scientific">Piedraia hortae CBS 480.64</name>
    <dbReference type="NCBI Taxonomy" id="1314780"/>
    <lineage>
        <taxon>Eukaryota</taxon>
        <taxon>Fungi</taxon>
        <taxon>Dikarya</taxon>
        <taxon>Ascomycota</taxon>
        <taxon>Pezizomycotina</taxon>
        <taxon>Dothideomycetes</taxon>
        <taxon>Dothideomycetidae</taxon>
        <taxon>Capnodiales</taxon>
        <taxon>Piedraiaceae</taxon>
        <taxon>Piedraia</taxon>
    </lineage>
</organism>
<keyword evidence="5 13" id="KW-0479">Metal-binding</keyword>
<keyword evidence="11 13" id="KW-0472">Membrane</keyword>
<dbReference type="OrthoDB" id="48943at2759"/>
<proteinExistence type="inferred from homology"/>
<dbReference type="SUPFAM" id="SSF81660">
    <property type="entry name" value="Metal cation-transporting ATPase, ATP-binding domain N"/>
    <property type="match status" value="1"/>
</dbReference>
<evidence type="ECO:0000313" key="19">
    <source>
        <dbReference type="Proteomes" id="UP000799421"/>
    </source>
</evidence>
<evidence type="ECO:0000256" key="3">
    <source>
        <dbReference type="ARBA" id="ARBA00022553"/>
    </source>
</evidence>
<dbReference type="FunFam" id="3.40.50.1000:FF:000068">
    <property type="entry name" value="Cation-transporting ATPase"/>
    <property type="match status" value="1"/>
</dbReference>
<evidence type="ECO:0000256" key="2">
    <source>
        <dbReference type="ARBA" id="ARBA00006000"/>
    </source>
</evidence>
<dbReference type="PANTHER" id="PTHR45630">
    <property type="entry name" value="CATION-TRANSPORTING ATPASE-RELATED"/>
    <property type="match status" value="1"/>
</dbReference>
<dbReference type="GO" id="GO:0005524">
    <property type="term" value="F:ATP binding"/>
    <property type="evidence" value="ECO:0007669"/>
    <property type="project" value="UniProtKB-UniRule"/>
</dbReference>
<feature type="transmembrane region" description="Helical" evidence="13">
    <location>
        <begin position="1232"/>
        <end position="1254"/>
    </location>
</feature>
<dbReference type="Proteomes" id="UP000799421">
    <property type="component" value="Unassembled WGS sequence"/>
</dbReference>
<dbReference type="EC" id="7.2.2.-" evidence="13"/>
<dbReference type="InterPro" id="IPR059000">
    <property type="entry name" value="ATPase_P-type_domA"/>
</dbReference>
<evidence type="ECO:0000256" key="14">
    <source>
        <dbReference type="SAM" id="MobiDB-lite"/>
    </source>
</evidence>